<reference evidence="2 3" key="1">
    <citation type="submission" date="2019-05" db="EMBL/GenBank/DDBJ databases">
        <title>Another draft genome of Portunus trituberculatus and its Hox gene families provides insights of decapod evolution.</title>
        <authorList>
            <person name="Jeong J.-H."/>
            <person name="Song I."/>
            <person name="Kim S."/>
            <person name="Choi T."/>
            <person name="Kim D."/>
            <person name="Ryu S."/>
            <person name="Kim W."/>
        </authorList>
    </citation>
    <scope>NUCLEOTIDE SEQUENCE [LARGE SCALE GENOMIC DNA]</scope>
    <source>
        <tissue evidence="2">Muscle</tissue>
    </source>
</reference>
<proteinExistence type="predicted"/>
<feature type="compositionally biased region" description="Basic residues" evidence="1">
    <location>
        <begin position="11"/>
        <end position="23"/>
    </location>
</feature>
<evidence type="ECO:0000256" key="1">
    <source>
        <dbReference type="SAM" id="MobiDB-lite"/>
    </source>
</evidence>
<dbReference type="EMBL" id="VSRR010029545">
    <property type="protein sequence ID" value="MPC69506.1"/>
    <property type="molecule type" value="Genomic_DNA"/>
</dbReference>
<gene>
    <name evidence="2" type="ORF">E2C01_063732</name>
</gene>
<protein>
    <submittedName>
        <fullName evidence="2">Uncharacterized protein</fullName>
    </submittedName>
</protein>
<dbReference type="AlphaFoldDB" id="A0A5B7HHW1"/>
<organism evidence="2 3">
    <name type="scientific">Portunus trituberculatus</name>
    <name type="common">Swimming crab</name>
    <name type="synonym">Neptunus trituberculatus</name>
    <dbReference type="NCBI Taxonomy" id="210409"/>
    <lineage>
        <taxon>Eukaryota</taxon>
        <taxon>Metazoa</taxon>
        <taxon>Ecdysozoa</taxon>
        <taxon>Arthropoda</taxon>
        <taxon>Crustacea</taxon>
        <taxon>Multicrustacea</taxon>
        <taxon>Malacostraca</taxon>
        <taxon>Eumalacostraca</taxon>
        <taxon>Eucarida</taxon>
        <taxon>Decapoda</taxon>
        <taxon>Pleocyemata</taxon>
        <taxon>Brachyura</taxon>
        <taxon>Eubrachyura</taxon>
        <taxon>Portunoidea</taxon>
        <taxon>Portunidae</taxon>
        <taxon>Portuninae</taxon>
        <taxon>Portunus</taxon>
    </lineage>
</organism>
<feature type="compositionally biased region" description="Basic and acidic residues" evidence="1">
    <location>
        <begin position="1"/>
        <end position="10"/>
    </location>
</feature>
<feature type="region of interest" description="Disordered" evidence="1">
    <location>
        <begin position="1"/>
        <end position="33"/>
    </location>
</feature>
<accession>A0A5B7HHW1</accession>
<name>A0A5B7HHW1_PORTR</name>
<keyword evidence="3" id="KW-1185">Reference proteome</keyword>
<evidence type="ECO:0000313" key="2">
    <source>
        <dbReference type="EMBL" id="MPC69506.1"/>
    </source>
</evidence>
<evidence type="ECO:0000313" key="3">
    <source>
        <dbReference type="Proteomes" id="UP000324222"/>
    </source>
</evidence>
<sequence>MCHPARESSSIRKKMSSKLKKRHDTTTTTTTSTTVLPSLSVSLPPSFIRLARHSFFFYLFWSQHRQNTGAKRPPHTKAECLHCGRVKHAGQRRY</sequence>
<dbReference type="Proteomes" id="UP000324222">
    <property type="component" value="Unassembled WGS sequence"/>
</dbReference>
<comment type="caution">
    <text evidence="2">The sequence shown here is derived from an EMBL/GenBank/DDBJ whole genome shotgun (WGS) entry which is preliminary data.</text>
</comment>